<evidence type="ECO:0000313" key="2">
    <source>
        <dbReference type="Proteomes" id="UP001239111"/>
    </source>
</evidence>
<sequence>MVCARNFENNEIVLKSIEFLYVKYGAKQASDSSCFTFSGIASNEGLQSLDITIYSLHMWKCHSELEQLKLERDDSGISLYELYQKLLQKDYSLILIRTIPNIHNVKQVFPIYGPKLWHKYLRGKRYLAIRNHVLGKLGYIIHLDPDICIHIIERIRDYLPQYE</sequence>
<dbReference type="EMBL" id="CM056743">
    <property type="protein sequence ID" value="KAJ8669492.1"/>
    <property type="molecule type" value="Genomic_DNA"/>
</dbReference>
<keyword evidence="2" id="KW-1185">Reference proteome</keyword>
<protein>
    <submittedName>
        <fullName evidence="1">Uncharacterized protein</fullName>
    </submittedName>
</protein>
<gene>
    <name evidence="1" type="ORF">QAD02_000751</name>
</gene>
<dbReference type="Proteomes" id="UP001239111">
    <property type="component" value="Chromosome 3"/>
</dbReference>
<reference evidence="1" key="1">
    <citation type="submission" date="2023-04" db="EMBL/GenBank/DDBJ databases">
        <title>A chromosome-level genome assembly of the parasitoid wasp Eretmocerus hayati.</title>
        <authorList>
            <person name="Zhong Y."/>
            <person name="Liu S."/>
            <person name="Liu Y."/>
        </authorList>
    </citation>
    <scope>NUCLEOTIDE SEQUENCE</scope>
    <source>
        <strain evidence="1">ZJU_SS_LIU_2023</strain>
    </source>
</reference>
<evidence type="ECO:0000313" key="1">
    <source>
        <dbReference type="EMBL" id="KAJ8669492.1"/>
    </source>
</evidence>
<accession>A0ACC2NGY3</accession>
<organism evidence="1 2">
    <name type="scientific">Eretmocerus hayati</name>
    <dbReference type="NCBI Taxonomy" id="131215"/>
    <lineage>
        <taxon>Eukaryota</taxon>
        <taxon>Metazoa</taxon>
        <taxon>Ecdysozoa</taxon>
        <taxon>Arthropoda</taxon>
        <taxon>Hexapoda</taxon>
        <taxon>Insecta</taxon>
        <taxon>Pterygota</taxon>
        <taxon>Neoptera</taxon>
        <taxon>Endopterygota</taxon>
        <taxon>Hymenoptera</taxon>
        <taxon>Apocrita</taxon>
        <taxon>Proctotrupomorpha</taxon>
        <taxon>Chalcidoidea</taxon>
        <taxon>Aphelinidae</taxon>
        <taxon>Aphelininae</taxon>
        <taxon>Eretmocerus</taxon>
    </lineage>
</organism>
<name>A0ACC2NGY3_9HYME</name>
<proteinExistence type="predicted"/>
<comment type="caution">
    <text evidence="1">The sequence shown here is derived from an EMBL/GenBank/DDBJ whole genome shotgun (WGS) entry which is preliminary data.</text>
</comment>